<dbReference type="InterPro" id="IPR026337">
    <property type="entry name" value="AKG_HExxH"/>
</dbReference>
<evidence type="ECO:0000313" key="1">
    <source>
        <dbReference type="EMBL" id="GIE13280.1"/>
    </source>
</evidence>
<dbReference type="Proteomes" id="UP000598174">
    <property type="component" value="Unassembled WGS sequence"/>
</dbReference>
<dbReference type="EMBL" id="BOMM01000047">
    <property type="protein sequence ID" value="GIE13280.1"/>
    <property type="molecule type" value="Genomic_DNA"/>
</dbReference>
<accession>A0A919J3I5</accession>
<keyword evidence="2" id="KW-1185">Reference proteome</keyword>
<comment type="caution">
    <text evidence="1">The sequence shown here is derived from an EMBL/GenBank/DDBJ whole genome shotgun (WGS) entry which is preliminary data.</text>
</comment>
<dbReference type="NCBIfam" id="TIGR04267">
    <property type="entry name" value="mod_HExxH"/>
    <property type="match status" value="1"/>
</dbReference>
<sequence>MSGIAVNTSASRFDLPSELAERVDAYRCERLARLAEILDRIPGSDRYPWGGPAAAESALCYALAHHVFEGVSRAAQHGDVAAVTRSLALRTDQQALRPVRTESGTMVVVRPDRAAFVDDPALATSPVVILTPELATSTGDGDELVRRARDIAVTAGFGSTMRRNSRVVVLFAERRPTDDNVRSWTTTALPATVHLDYFAEPGYVARDLIHEAAHSELNDLFAAYGVDLPADVSYYAPWLDTHRPVFGFLHGNWAFSHVALFCRWLSETGPSPEVRAFAGAMYLKHAEQLATARADLDRALRLLPVPPLAELIARYRDEVLEGVTAGSTPS</sequence>
<evidence type="ECO:0000313" key="2">
    <source>
        <dbReference type="Proteomes" id="UP000598174"/>
    </source>
</evidence>
<reference evidence="1" key="1">
    <citation type="submission" date="2021-01" db="EMBL/GenBank/DDBJ databases">
        <title>Whole genome shotgun sequence of Actinoplanes ferrugineus NBRC 15555.</title>
        <authorList>
            <person name="Komaki H."/>
            <person name="Tamura T."/>
        </authorList>
    </citation>
    <scope>NUCLEOTIDE SEQUENCE</scope>
    <source>
        <strain evidence="1">NBRC 15555</strain>
    </source>
</reference>
<dbReference type="AlphaFoldDB" id="A0A919J3I5"/>
<organism evidence="1 2">
    <name type="scientific">Paractinoplanes ferrugineus</name>
    <dbReference type="NCBI Taxonomy" id="113564"/>
    <lineage>
        <taxon>Bacteria</taxon>
        <taxon>Bacillati</taxon>
        <taxon>Actinomycetota</taxon>
        <taxon>Actinomycetes</taxon>
        <taxon>Micromonosporales</taxon>
        <taxon>Micromonosporaceae</taxon>
        <taxon>Paractinoplanes</taxon>
    </lineage>
</organism>
<gene>
    <name evidence="1" type="ORF">Afe05nite_51200</name>
</gene>
<proteinExistence type="predicted"/>
<protein>
    <recommendedName>
        <fullName evidence="3">HEXXH motif-containing protein</fullName>
    </recommendedName>
</protein>
<name>A0A919J3I5_9ACTN</name>
<evidence type="ECO:0008006" key="3">
    <source>
        <dbReference type="Google" id="ProtNLM"/>
    </source>
</evidence>
<dbReference type="RefSeq" id="WP_203819723.1">
    <property type="nucleotide sequence ID" value="NZ_BAAABP010000052.1"/>
</dbReference>